<evidence type="ECO:0000256" key="1">
    <source>
        <dbReference type="SAM" id="Phobius"/>
    </source>
</evidence>
<feature type="transmembrane region" description="Helical" evidence="1">
    <location>
        <begin position="7"/>
        <end position="29"/>
    </location>
</feature>
<comment type="caution">
    <text evidence="2">The sequence shown here is derived from an EMBL/GenBank/DDBJ whole genome shotgun (WGS) entry which is preliminary data.</text>
</comment>
<proteinExistence type="predicted"/>
<protein>
    <submittedName>
        <fullName evidence="2">Uncharacterized protein</fullName>
    </submittedName>
</protein>
<dbReference type="InParanoid" id="A0A401GRV0"/>
<dbReference type="RefSeq" id="XP_027615858.1">
    <property type="nucleotide sequence ID" value="XM_027760057.1"/>
</dbReference>
<keyword evidence="1" id="KW-1133">Transmembrane helix</keyword>
<dbReference type="EMBL" id="BFAD01000007">
    <property type="protein sequence ID" value="GBE84945.1"/>
    <property type="molecule type" value="Genomic_DNA"/>
</dbReference>
<dbReference type="Proteomes" id="UP000287166">
    <property type="component" value="Unassembled WGS sequence"/>
</dbReference>
<name>A0A401GRV0_9APHY</name>
<dbReference type="AlphaFoldDB" id="A0A401GRV0"/>
<keyword evidence="3" id="KW-1185">Reference proteome</keyword>
<organism evidence="2 3">
    <name type="scientific">Sparassis crispa</name>
    <dbReference type="NCBI Taxonomy" id="139825"/>
    <lineage>
        <taxon>Eukaryota</taxon>
        <taxon>Fungi</taxon>
        <taxon>Dikarya</taxon>
        <taxon>Basidiomycota</taxon>
        <taxon>Agaricomycotina</taxon>
        <taxon>Agaricomycetes</taxon>
        <taxon>Polyporales</taxon>
        <taxon>Sparassidaceae</taxon>
        <taxon>Sparassis</taxon>
    </lineage>
</organism>
<accession>A0A401GRV0</accession>
<evidence type="ECO:0000313" key="2">
    <source>
        <dbReference type="EMBL" id="GBE84945.1"/>
    </source>
</evidence>
<keyword evidence="1" id="KW-0812">Transmembrane</keyword>
<evidence type="ECO:0000313" key="3">
    <source>
        <dbReference type="Proteomes" id="UP000287166"/>
    </source>
</evidence>
<keyword evidence="1" id="KW-0472">Membrane</keyword>
<dbReference type="GeneID" id="38781862"/>
<sequence length="113" mass="12754">MFPLSNIVYLCCTLTEGLALVTSSFLIAYTPQEAWPHFRNHECTLCSWFKVVAVVQRCAKSIYVLYWLPLHSVRLGALSAHSDLLVSSVHDSLYLHMIEAAAVVLHFYLVLTV</sequence>
<feature type="transmembrane region" description="Helical" evidence="1">
    <location>
        <begin position="93"/>
        <end position="111"/>
    </location>
</feature>
<gene>
    <name evidence="2" type="ORF">SCP_0701270</name>
</gene>
<reference evidence="2 3" key="1">
    <citation type="journal article" date="2018" name="Sci. Rep.">
        <title>Genome sequence of the cauliflower mushroom Sparassis crispa (Hanabiratake) and its association with beneficial usage.</title>
        <authorList>
            <person name="Kiyama R."/>
            <person name="Furutani Y."/>
            <person name="Kawaguchi K."/>
            <person name="Nakanishi T."/>
        </authorList>
    </citation>
    <scope>NUCLEOTIDE SEQUENCE [LARGE SCALE GENOMIC DNA]</scope>
</reference>